<name>A0ABT8LH80_9BACT</name>
<keyword evidence="1" id="KW-1133">Transmembrane helix</keyword>
<evidence type="ECO:0000256" key="1">
    <source>
        <dbReference type="SAM" id="Phobius"/>
    </source>
</evidence>
<dbReference type="EMBL" id="JAUJEB010000014">
    <property type="protein sequence ID" value="MDN5217169.1"/>
    <property type="molecule type" value="Genomic_DNA"/>
</dbReference>
<gene>
    <name evidence="2" type="ORF">QQ020_34170</name>
</gene>
<keyword evidence="3" id="KW-1185">Reference proteome</keyword>
<proteinExistence type="predicted"/>
<evidence type="ECO:0000313" key="3">
    <source>
        <dbReference type="Proteomes" id="UP001172083"/>
    </source>
</evidence>
<keyword evidence="1" id="KW-0472">Membrane</keyword>
<reference evidence="2" key="1">
    <citation type="submission" date="2023-06" db="EMBL/GenBank/DDBJ databases">
        <title>Genomic of Agaribacillus aureum.</title>
        <authorList>
            <person name="Wang G."/>
        </authorList>
    </citation>
    <scope>NUCLEOTIDE SEQUENCE</scope>
    <source>
        <strain evidence="2">BMA12</strain>
    </source>
</reference>
<feature type="transmembrane region" description="Helical" evidence="1">
    <location>
        <begin position="121"/>
        <end position="139"/>
    </location>
</feature>
<organism evidence="2 3">
    <name type="scientific">Agaribacillus aureus</name>
    <dbReference type="NCBI Taxonomy" id="3051825"/>
    <lineage>
        <taxon>Bacteria</taxon>
        <taxon>Pseudomonadati</taxon>
        <taxon>Bacteroidota</taxon>
        <taxon>Cytophagia</taxon>
        <taxon>Cytophagales</taxon>
        <taxon>Splendidivirgaceae</taxon>
        <taxon>Agaribacillus</taxon>
    </lineage>
</organism>
<sequence length="321" mass="36631">MTSFNPYFIVKHTICNAFIFITVALISPDIFGINCDSIYPKRKKVTFLISDSLKNDSANQIIRKLLLENNQIIRETLSLQGDLAELEEAIRLQEIYESIQTQQTINESTENLKRSIKKRTYFSLGIGLISSSLLFIGDGNSNDNIRYGGAILSLSIPIITIISMKRQLNTLVPNVEIDYSMLQSGTYPHNQASRDFFRNYVKAELFALKDGLQRLAKINVTSLNKLNNDNDPGYLIEVSDNTNRIIRDLENYYVFQIQKFNNIVMNDYITAPLNGVSGEKLQQMTRVIQDKLENLQQQKPTLLSNQKHINQLLENNTEGPK</sequence>
<feature type="transmembrane region" description="Helical" evidence="1">
    <location>
        <begin position="145"/>
        <end position="164"/>
    </location>
</feature>
<dbReference type="RefSeq" id="WP_346762506.1">
    <property type="nucleotide sequence ID" value="NZ_JAUJEB010000014.1"/>
</dbReference>
<comment type="caution">
    <text evidence="2">The sequence shown here is derived from an EMBL/GenBank/DDBJ whole genome shotgun (WGS) entry which is preliminary data.</text>
</comment>
<protein>
    <submittedName>
        <fullName evidence="2">Uncharacterized protein</fullName>
    </submittedName>
</protein>
<evidence type="ECO:0000313" key="2">
    <source>
        <dbReference type="EMBL" id="MDN5217169.1"/>
    </source>
</evidence>
<keyword evidence="1" id="KW-0812">Transmembrane</keyword>
<dbReference type="Proteomes" id="UP001172083">
    <property type="component" value="Unassembled WGS sequence"/>
</dbReference>
<accession>A0ABT8LH80</accession>